<dbReference type="OrthoDB" id="9805924at2"/>
<dbReference type="InterPro" id="IPR050680">
    <property type="entry name" value="YpeA/RimI_acetyltransf"/>
</dbReference>
<evidence type="ECO:0000313" key="4">
    <source>
        <dbReference type="EMBL" id="OAB74840.1"/>
    </source>
</evidence>
<reference evidence="4 5" key="1">
    <citation type="submission" date="2016-02" db="EMBL/GenBank/DDBJ databases">
        <title>Paenibacillus sp. LPB0068, isolated from Crassostrea gigas.</title>
        <authorList>
            <person name="Shin S.-K."/>
            <person name="Yi H."/>
        </authorList>
    </citation>
    <scope>NUCLEOTIDE SEQUENCE [LARGE SCALE GENOMIC DNA]</scope>
    <source>
        <strain evidence="4 5">LPB0068</strain>
    </source>
</reference>
<organism evidence="4 5">
    <name type="scientific">Paenibacillus crassostreae</name>
    <dbReference type="NCBI Taxonomy" id="1763538"/>
    <lineage>
        <taxon>Bacteria</taxon>
        <taxon>Bacillati</taxon>
        <taxon>Bacillota</taxon>
        <taxon>Bacilli</taxon>
        <taxon>Bacillales</taxon>
        <taxon>Paenibacillaceae</taxon>
        <taxon>Paenibacillus</taxon>
    </lineage>
</organism>
<evidence type="ECO:0000256" key="2">
    <source>
        <dbReference type="ARBA" id="ARBA00023315"/>
    </source>
</evidence>
<proteinExistence type="predicted"/>
<dbReference type="Gene3D" id="3.40.630.30">
    <property type="match status" value="1"/>
</dbReference>
<dbReference type="PANTHER" id="PTHR43420">
    <property type="entry name" value="ACETYLTRANSFERASE"/>
    <property type="match status" value="1"/>
</dbReference>
<dbReference type="PROSITE" id="PS51186">
    <property type="entry name" value="GNAT"/>
    <property type="match status" value="1"/>
</dbReference>
<evidence type="ECO:0000256" key="1">
    <source>
        <dbReference type="ARBA" id="ARBA00022679"/>
    </source>
</evidence>
<dbReference type="CDD" id="cd04301">
    <property type="entry name" value="NAT_SF"/>
    <property type="match status" value="1"/>
</dbReference>
<dbReference type="InterPro" id="IPR016181">
    <property type="entry name" value="Acyl_CoA_acyltransferase"/>
</dbReference>
<evidence type="ECO:0000259" key="3">
    <source>
        <dbReference type="PROSITE" id="PS51186"/>
    </source>
</evidence>
<dbReference type="AlphaFoldDB" id="A0A167DVY0"/>
<dbReference type="InterPro" id="IPR000182">
    <property type="entry name" value="GNAT_dom"/>
</dbReference>
<feature type="domain" description="N-acetyltransferase" evidence="3">
    <location>
        <begin position="114"/>
        <end position="247"/>
    </location>
</feature>
<dbReference type="STRING" id="1763538.LPB68_01450"/>
<dbReference type="PANTHER" id="PTHR43420:SF44">
    <property type="entry name" value="ACETYLTRANSFERASE YPEA"/>
    <property type="match status" value="1"/>
</dbReference>
<comment type="caution">
    <text evidence="4">The sequence shown here is derived from an EMBL/GenBank/DDBJ whole genome shotgun (WGS) entry which is preliminary data.</text>
</comment>
<protein>
    <submittedName>
        <fullName evidence="4">GCN5 family acetyltransferase</fullName>
    </submittedName>
</protein>
<keyword evidence="2" id="KW-0012">Acyltransferase</keyword>
<name>A0A167DVY0_9BACL</name>
<keyword evidence="5" id="KW-1185">Reference proteome</keyword>
<keyword evidence="1 4" id="KW-0808">Transferase</keyword>
<sequence length="247" mass="28291">MNKKIEEFSLNAWPALQNFVYDGWLLRFANGFTKRSNSINPIYDASEQNTQEKIQNCETIYTSVGLDTIFKVTPFVIPKNIDSILDKRGYDVVDLSSVQVIDLSAIEEPVTTNVNMKTEINNEWIDILSDFNNLSDSNAEITKKLFSVSYLKKGFFTLYDNSVPVACGAGVIEQNYVGLYDIVTNSRYRNRGYGRELILHILKWAKVNGASQSYLQVVKSNAPALKLYEGLGYQEIYTYWYRHKKLL</sequence>
<gene>
    <name evidence="4" type="ORF">PNBC_12505</name>
</gene>
<dbReference type="SUPFAM" id="SSF55729">
    <property type="entry name" value="Acyl-CoA N-acyltransferases (Nat)"/>
    <property type="match status" value="1"/>
</dbReference>
<dbReference type="Pfam" id="PF24553">
    <property type="entry name" value="Rv0428c_C"/>
    <property type="match status" value="1"/>
</dbReference>
<accession>A0A167DVY0</accession>
<dbReference type="EMBL" id="LSFN01000014">
    <property type="protein sequence ID" value="OAB74840.1"/>
    <property type="molecule type" value="Genomic_DNA"/>
</dbReference>
<dbReference type="InterPro" id="IPR056935">
    <property type="entry name" value="Rv0428c-like_C"/>
</dbReference>
<dbReference type="GO" id="GO:0016747">
    <property type="term" value="F:acyltransferase activity, transferring groups other than amino-acyl groups"/>
    <property type="evidence" value="ECO:0007669"/>
    <property type="project" value="InterPro"/>
</dbReference>
<dbReference type="KEGG" id="pcx:LPB68_01450"/>
<dbReference type="RefSeq" id="WP_068658547.1">
    <property type="nucleotide sequence ID" value="NZ_CP017770.1"/>
</dbReference>
<evidence type="ECO:0000313" key="5">
    <source>
        <dbReference type="Proteomes" id="UP000077134"/>
    </source>
</evidence>
<dbReference type="Proteomes" id="UP000077134">
    <property type="component" value="Unassembled WGS sequence"/>
</dbReference>